<feature type="non-terminal residue" evidence="2">
    <location>
        <position position="1"/>
    </location>
</feature>
<organism evidence="2">
    <name type="scientific">marine sediment metagenome</name>
    <dbReference type="NCBI Taxonomy" id="412755"/>
    <lineage>
        <taxon>unclassified sequences</taxon>
        <taxon>metagenomes</taxon>
        <taxon>ecological metagenomes</taxon>
    </lineage>
</organism>
<dbReference type="EMBL" id="BARU01044008">
    <property type="protein sequence ID" value="GAH87344.1"/>
    <property type="molecule type" value="Genomic_DNA"/>
</dbReference>
<feature type="region of interest" description="Disordered" evidence="1">
    <location>
        <begin position="1"/>
        <end position="20"/>
    </location>
</feature>
<accession>X1KAU6</accession>
<name>X1KAU6_9ZZZZ</name>
<gene>
    <name evidence="2" type="ORF">S03H2_67270</name>
</gene>
<evidence type="ECO:0000313" key="2">
    <source>
        <dbReference type="EMBL" id="GAH87344.1"/>
    </source>
</evidence>
<proteinExistence type="predicted"/>
<reference evidence="2" key="1">
    <citation type="journal article" date="2014" name="Front. Microbiol.">
        <title>High frequency of phylogenetically diverse reductive dehalogenase-homologous genes in deep subseafloor sedimentary metagenomes.</title>
        <authorList>
            <person name="Kawai M."/>
            <person name="Futagami T."/>
            <person name="Toyoda A."/>
            <person name="Takaki Y."/>
            <person name="Nishi S."/>
            <person name="Hori S."/>
            <person name="Arai W."/>
            <person name="Tsubouchi T."/>
            <person name="Morono Y."/>
            <person name="Uchiyama I."/>
            <person name="Ito T."/>
            <person name="Fujiyama A."/>
            <person name="Inagaki F."/>
            <person name="Takami H."/>
        </authorList>
    </citation>
    <scope>NUCLEOTIDE SEQUENCE</scope>
    <source>
        <strain evidence="2">Expedition CK06-06</strain>
    </source>
</reference>
<comment type="caution">
    <text evidence="2">The sequence shown here is derived from an EMBL/GenBank/DDBJ whole genome shotgun (WGS) entry which is preliminary data.</text>
</comment>
<protein>
    <submittedName>
        <fullName evidence="2">Uncharacterized protein</fullName>
    </submittedName>
</protein>
<dbReference type="AlphaFoldDB" id="X1KAU6"/>
<sequence length="102" mass="12232">RSSLRSEKVGKDLTEYKRPGGDHLYTEKDLWILTARIIRLVFEYPWDIMQDIRAESLFRDFEKRFNCKFEDAKRSYPGVRQGKTDDENELLMIKYASLSYSR</sequence>
<evidence type="ECO:0000256" key="1">
    <source>
        <dbReference type="SAM" id="MobiDB-lite"/>
    </source>
</evidence>